<dbReference type="AlphaFoldDB" id="A0A521AQG7"/>
<feature type="binding site" evidence="7">
    <location>
        <position position="317"/>
    </location>
    <ligand>
        <name>N-formimidoyl-L-glutamate</name>
        <dbReference type="ChEBI" id="CHEBI:58928"/>
    </ligand>
</feature>
<dbReference type="GO" id="GO:0050480">
    <property type="term" value="F:imidazolonepropionase activity"/>
    <property type="evidence" value="ECO:0007669"/>
    <property type="project" value="UniProtKB-UniRule"/>
</dbReference>
<dbReference type="FunFam" id="3.20.20.140:FF:000007">
    <property type="entry name" value="Imidazolonepropionase"/>
    <property type="match status" value="1"/>
</dbReference>
<feature type="binding site" evidence="7">
    <location>
        <position position="315"/>
    </location>
    <ligand>
        <name>Fe(3+)</name>
        <dbReference type="ChEBI" id="CHEBI:29034"/>
    </ligand>
</feature>
<evidence type="ECO:0000256" key="5">
    <source>
        <dbReference type="ARBA" id="ARBA00022833"/>
    </source>
</evidence>
<comment type="cofactor">
    <cofactor evidence="7">
        <name>Zn(2+)</name>
        <dbReference type="ChEBI" id="CHEBI:29105"/>
    </cofactor>
    <cofactor evidence="7">
        <name>Fe(3+)</name>
        <dbReference type="ChEBI" id="CHEBI:29034"/>
    </cofactor>
    <text evidence="7">Binds 1 zinc or iron ion per subunit.</text>
</comment>
<feature type="binding site" evidence="7">
    <location>
        <position position="241"/>
    </location>
    <ligand>
        <name>Zn(2+)</name>
        <dbReference type="ChEBI" id="CHEBI:29105"/>
    </ligand>
</feature>
<feature type="binding site" evidence="7">
    <location>
        <position position="315"/>
    </location>
    <ligand>
        <name>Zn(2+)</name>
        <dbReference type="ChEBI" id="CHEBI:29105"/>
    </ligand>
</feature>
<feature type="binding site" evidence="7">
    <location>
        <position position="73"/>
    </location>
    <ligand>
        <name>Fe(3+)</name>
        <dbReference type="ChEBI" id="CHEBI:29034"/>
    </ligand>
</feature>
<feature type="binding site" evidence="7">
    <location>
        <position position="80"/>
    </location>
    <ligand>
        <name>4-imidazolone-5-propanoate</name>
        <dbReference type="ChEBI" id="CHEBI:77893"/>
    </ligand>
</feature>
<dbReference type="UniPathway" id="UPA00379">
    <property type="reaction ID" value="UER00551"/>
</dbReference>
<dbReference type="EMBL" id="FXTH01000001">
    <property type="protein sequence ID" value="SMO37001.1"/>
    <property type="molecule type" value="Genomic_DNA"/>
</dbReference>
<dbReference type="InterPro" id="IPR011059">
    <property type="entry name" value="Metal-dep_hydrolase_composite"/>
</dbReference>
<dbReference type="GO" id="GO:0019557">
    <property type="term" value="P:L-histidine catabolic process to glutamate and formate"/>
    <property type="evidence" value="ECO:0007669"/>
    <property type="project" value="UniProtKB-UniPathway"/>
</dbReference>
<feature type="binding site" evidence="7">
    <location>
        <position position="71"/>
    </location>
    <ligand>
        <name>Zn(2+)</name>
        <dbReference type="ChEBI" id="CHEBI:29105"/>
    </ligand>
</feature>
<feature type="binding site" evidence="7">
    <location>
        <position position="320"/>
    </location>
    <ligand>
        <name>4-imidazolone-5-propanoate</name>
        <dbReference type="ChEBI" id="CHEBI:77893"/>
    </ligand>
</feature>
<dbReference type="InterPro" id="IPR005920">
    <property type="entry name" value="HutI"/>
</dbReference>
<feature type="binding site" evidence="7">
    <location>
        <position position="143"/>
    </location>
    <ligand>
        <name>4-imidazolone-5-propanoate</name>
        <dbReference type="ChEBI" id="CHEBI:77893"/>
    </ligand>
</feature>
<comment type="catalytic activity">
    <reaction evidence="7">
        <text>4-imidazolone-5-propanoate + H2O = N-formimidoyl-L-glutamate</text>
        <dbReference type="Rhea" id="RHEA:23660"/>
        <dbReference type="ChEBI" id="CHEBI:15377"/>
        <dbReference type="ChEBI" id="CHEBI:58928"/>
        <dbReference type="ChEBI" id="CHEBI:77893"/>
        <dbReference type="EC" id="3.5.2.7"/>
    </reaction>
</comment>
<evidence type="ECO:0000256" key="1">
    <source>
        <dbReference type="ARBA" id="ARBA00012864"/>
    </source>
</evidence>
<evidence type="ECO:0000256" key="3">
    <source>
        <dbReference type="ARBA" id="ARBA00022801"/>
    </source>
</evidence>
<sequence length="404" mass="43728">MPVLKNIGYLATCRDEGKQQDIHPVREAAIVWQKDTIEWVGPEAELPSRYTGTETLDAGGRMVIPGLVDCHTHLVFGGWRPDEFVLRLQGKKYLEIAQSGGGILSTVRATRKATEQELFEKASRFLEAMAALGITTVECKSGYGLSLEEELKILRVYRRLAEEQPLHIVSTFLGAHTIPPEYEGKRGQYVDLVIREMIPAVANADLADFCDVFTEESAFTIGESRQILTAAKGAGLVPKLHADQLSPGRGAELAAELGAASADHLEKISGAGVEAMARAGVVAVMLPLASLYTQVRPLNGRKLADRGIDVAVATDFNPGSAPSYDLPLAMMLACNRGQLTPAEALKGATICAAKALRRDDSLGSIEKGKIADFAVVDAPDPDFWIYHFRPDQCDMTICSGEILH</sequence>
<keyword evidence="2 7" id="KW-0479">Metal-binding</keyword>
<feature type="binding site" evidence="7">
    <location>
        <position position="73"/>
    </location>
    <ligand>
        <name>Zn(2+)</name>
        <dbReference type="ChEBI" id="CHEBI:29105"/>
    </ligand>
</feature>
<dbReference type="GO" id="GO:0005506">
    <property type="term" value="F:iron ion binding"/>
    <property type="evidence" value="ECO:0007669"/>
    <property type="project" value="UniProtKB-UniRule"/>
</dbReference>
<dbReference type="Pfam" id="PF01979">
    <property type="entry name" value="Amidohydro_1"/>
    <property type="match status" value="1"/>
</dbReference>
<keyword evidence="7" id="KW-0963">Cytoplasm</keyword>
<dbReference type="Proteomes" id="UP000317593">
    <property type="component" value="Unassembled WGS sequence"/>
</dbReference>
<evidence type="ECO:0000256" key="7">
    <source>
        <dbReference type="HAMAP-Rule" id="MF_00372"/>
    </source>
</evidence>
<feature type="binding site" evidence="7">
    <location>
        <position position="241"/>
    </location>
    <ligand>
        <name>Fe(3+)</name>
        <dbReference type="ChEBI" id="CHEBI:29034"/>
    </ligand>
</feature>
<comment type="subcellular location">
    <subcellularLocation>
        <location evidence="7">Cytoplasm</location>
    </subcellularLocation>
</comment>
<reference evidence="9 10" key="1">
    <citation type="submission" date="2017-05" db="EMBL/GenBank/DDBJ databases">
        <authorList>
            <person name="Varghese N."/>
            <person name="Submissions S."/>
        </authorList>
    </citation>
    <scope>NUCLEOTIDE SEQUENCE [LARGE SCALE GENOMIC DNA]</scope>
    <source>
        <strain evidence="9 10">DSM 21194</strain>
    </source>
</reference>
<name>A0A521AQG7_9BACT</name>
<evidence type="ECO:0000313" key="9">
    <source>
        <dbReference type="EMBL" id="SMO37001.1"/>
    </source>
</evidence>
<dbReference type="Gene3D" id="2.30.40.10">
    <property type="entry name" value="Urease, subunit C, domain 1"/>
    <property type="match status" value="1"/>
</dbReference>
<accession>A0A521AQG7</accession>
<dbReference type="GO" id="GO:0005737">
    <property type="term" value="C:cytoplasm"/>
    <property type="evidence" value="ECO:0007669"/>
    <property type="project" value="UniProtKB-SubCell"/>
</dbReference>
<protein>
    <recommendedName>
        <fullName evidence="1 7">Imidazolonepropionase</fullName>
        <ecNumber evidence="1 7">3.5.2.7</ecNumber>
    </recommendedName>
    <alternativeName>
        <fullName evidence="7">Imidazolone-5-propionate hydrolase</fullName>
    </alternativeName>
</protein>
<dbReference type="Gene3D" id="3.20.20.140">
    <property type="entry name" value="Metal-dependent hydrolases"/>
    <property type="match status" value="1"/>
</dbReference>
<evidence type="ECO:0000259" key="8">
    <source>
        <dbReference type="Pfam" id="PF01979"/>
    </source>
</evidence>
<dbReference type="EC" id="3.5.2.7" evidence="1 7"/>
<dbReference type="PANTHER" id="PTHR42752:SF1">
    <property type="entry name" value="IMIDAZOLONEPROPIONASE-RELATED"/>
    <property type="match status" value="1"/>
</dbReference>
<gene>
    <name evidence="7" type="primary">hutI</name>
    <name evidence="9" type="ORF">SAMN06265218_101284</name>
</gene>
<feature type="binding site" evidence="7">
    <location>
        <position position="319"/>
    </location>
    <ligand>
        <name>N-formimidoyl-L-glutamate</name>
        <dbReference type="ChEBI" id="CHEBI:58928"/>
    </ligand>
</feature>
<dbReference type="SUPFAM" id="SSF51556">
    <property type="entry name" value="Metallo-dependent hydrolases"/>
    <property type="match status" value="1"/>
</dbReference>
<comment type="similarity">
    <text evidence="7">Belongs to the metallo-dependent hydrolases superfamily. HutI family.</text>
</comment>
<keyword evidence="4 7" id="KW-0369">Histidine metabolism</keyword>
<feature type="binding site" evidence="7">
    <location>
        <position position="143"/>
    </location>
    <ligand>
        <name>N-formimidoyl-L-glutamate</name>
        <dbReference type="ChEBI" id="CHEBI:58928"/>
    </ligand>
</feature>
<evidence type="ECO:0000313" key="10">
    <source>
        <dbReference type="Proteomes" id="UP000317593"/>
    </source>
</evidence>
<dbReference type="GO" id="GO:0008270">
    <property type="term" value="F:zinc ion binding"/>
    <property type="evidence" value="ECO:0007669"/>
    <property type="project" value="UniProtKB-UniRule"/>
</dbReference>
<evidence type="ECO:0000256" key="2">
    <source>
        <dbReference type="ARBA" id="ARBA00022723"/>
    </source>
</evidence>
<dbReference type="GO" id="GO:0019556">
    <property type="term" value="P:L-histidine catabolic process to glutamate and formamide"/>
    <property type="evidence" value="ECO:0007669"/>
    <property type="project" value="UniProtKB-UniRule"/>
</dbReference>
<feature type="binding site" evidence="7">
    <location>
        <position position="244"/>
    </location>
    <ligand>
        <name>4-imidazolone-5-propanoate</name>
        <dbReference type="ChEBI" id="CHEBI:77893"/>
    </ligand>
</feature>
<comment type="function">
    <text evidence="7">Catalyzes the hydrolytic cleavage of the carbon-nitrogen bond in imidazolone-5-propanoate to yield N-formimidoyl-L-glutamate. It is the third step in the universal histidine degradation pathway.</text>
</comment>
<feature type="domain" description="Amidohydrolase-related" evidence="8">
    <location>
        <begin position="62"/>
        <end position="402"/>
    </location>
</feature>
<dbReference type="OrthoDB" id="9776455at2"/>
<proteinExistence type="inferred from homology"/>
<feature type="binding site" evidence="7">
    <location>
        <position position="71"/>
    </location>
    <ligand>
        <name>Fe(3+)</name>
        <dbReference type="ChEBI" id="CHEBI:29034"/>
    </ligand>
</feature>
<keyword evidence="6 7" id="KW-0408">Iron</keyword>
<comment type="pathway">
    <text evidence="7">Amino-acid degradation; L-histidine degradation into L-glutamate; N-formimidoyl-L-glutamate from L-histidine: step 3/3.</text>
</comment>
<dbReference type="NCBIfam" id="TIGR01224">
    <property type="entry name" value="hutI"/>
    <property type="match status" value="1"/>
</dbReference>
<dbReference type="SUPFAM" id="SSF51338">
    <property type="entry name" value="Composite domain of metallo-dependent hydrolases"/>
    <property type="match status" value="1"/>
</dbReference>
<dbReference type="InterPro" id="IPR032466">
    <property type="entry name" value="Metal_Hydrolase"/>
</dbReference>
<keyword evidence="3 7" id="KW-0378">Hydrolase</keyword>
<feature type="binding site" evidence="7">
    <location>
        <position position="176"/>
    </location>
    <ligand>
        <name>4-imidazolone-5-propanoate</name>
        <dbReference type="ChEBI" id="CHEBI:77893"/>
    </ligand>
</feature>
<dbReference type="InterPro" id="IPR006680">
    <property type="entry name" value="Amidohydro-rel"/>
</dbReference>
<keyword evidence="5 7" id="KW-0862">Zinc</keyword>
<organism evidence="9 10">
    <name type="scientific">Fodinibius sediminis</name>
    <dbReference type="NCBI Taxonomy" id="1214077"/>
    <lineage>
        <taxon>Bacteria</taxon>
        <taxon>Pseudomonadati</taxon>
        <taxon>Balneolota</taxon>
        <taxon>Balneolia</taxon>
        <taxon>Balneolales</taxon>
        <taxon>Balneolaceae</taxon>
        <taxon>Fodinibius</taxon>
    </lineage>
</organism>
<dbReference type="RefSeq" id="WP_142712744.1">
    <property type="nucleotide sequence ID" value="NZ_FXTH01000001.1"/>
</dbReference>
<dbReference type="PANTHER" id="PTHR42752">
    <property type="entry name" value="IMIDAZOLONEPROPIONASE"/>
    <property type="match status" value="1"/>
</dbReference>
<evidence type="ECO:0000256" key="6">
    <source>
        <dbReference type="ARBA" id="ARBA00023004"/>
    </source>
</evidence>
<keyword evidence="10" id="KW-1185">Reference proteome</keyword>
<evidence type="ECO:0000256" key="4">
    <source>
        <dbReference type="ARBA" id="ARBA00022808"/>
    </source>
</evidence>
<dbReference type="HAMAP" id="MF_00372">
    <property type="entry name" value="HutI"/>
    <property type="match status" value="1"/>
</dbReference>